<organism evidence="2 3">
    <name type="scientific">Saccharomycodes ludwigii</name>
    <dbReference type="NCBI Taxonomy" id="36035"/>
    <lineage>
        <taxon>Eukaryota</taxon>
        <taxon>Fungi</taxon>
        <taxon>Dikarya</taxon>
        <taxon>Ascomycota</taxon>
        <taxon>Saccharomycotina</taxon>
        <taxon>Saccharomycetes</taxon>
        <taxon>Saccharomycodales</taxon>
        <taxon>Saccharomycodaceae</taxon>
        <taxon>Saccharomycodes</taxon>
    </lineage>
</organism>
<sequence>MSSSAKQYKAVIFSDFDGTITLQDSNDYLTDKYGFGKEERLEIFKGVLDGSKSFKEGFTQMLDSIKLPLNECIDILINHIQLDPGFIELYKYCQKEDIPLVIISSGMKPLIRAVLNNLFTKSNVTPNIEIVSNDVVEDASHSKNGYWHIIFKDVDSPHGHDKSRSIDELKLKYPVTPNGKGKYFYCGDGVSDLSAAKECDVLFARSGKDLITYCDKLNIPYVKFNSFEDIMNEVKKELS</sequence>
<proteinExistence type="predicted"/>
<dbReference type="NCBIfam" id="TIGR01488">
    <property type="entry name" value="HAD-SF-IB"/>
    <property type="match status" value="1"/>
</dbReference>
<dbReference type="InterPro" id="IPR006384">
    <property type="entry name" value="HAD_hydro_PyrdxlP_Pase-like"/>
</dbReference>
<dbReference type="Gene3D" id="3.90.1470.20">
    <property type="match status" value="1"/>
</dbReference>
<dbReference type="InterPro" id="IPR023214">
    <property type="entry name" value="HAD_sf"/>
</dbReference>
<keyword evidence="3" id="KW-1185">Reference proteome</keyword>
<name>A0A376B1K2_9ASCO</name>
<dbReference type="Proteomes" id="UP000262825">
    <property type="component" value="Unassembled WGS sequence"/>
</dbReference>
<dbReference type="InterPro" id="IPR050849">
    <property type="entry name" value="HAD-like_hydrolase_phosphatase"/>
</dbReference>
<evidence type="ECO:0000256" key="1">
    <source>
        <dbReference type="ARBA" id="ARBA00022801"/>
    </source>
</evidence>
<dbReference type="GO" id="GO:0016791">
    <property type="term" value="F:phosphatase activity"/>
    <property type="evidence" value="ECO:0007669"/>
    <property type="project" value="InterPro"/>
</dbReference>
<dbReference type="SUPFAM" id="SSF56784">
    <property type="entry name" value="HAD-like"/>
    <property type="match status" value="1"/>
</dbReference>
<dbReference type="PANTHER" id="PTHR28181:SF2">
    <property type="entry name" value="PHOSPHORIC MONOESTER HYDROLASE"/>
    <property type="match status" value="1"/>
</dbReference>
<dbReference type="Pfam" id="PF12710">
    <property type="entry name" value="HAD"/>
    <property type="match status" value="1"/>
</dbReference>
<dbReference type="EMBL" id="UFAJ01000023">
    <property type="protein sequence ID" value="SSD58547.1"/>
    <property type="molecule type" value="Genomic_DNA"/>
</dbReference>
<keyword evidence="1" id="KW-0378">Hydrolase</keyword>
<dbReference type="VEuPathDB" id="FungiDB:SCODWIG_00308"/>
<dbReference type="InterPro" id="IPR036412">
    <property type="entry name" value="HAD-like_sf"/>
</dbReference>
<dbReference type="OrthoDB" id="10014216at2759"/>
<protein>
    <submittedName>
        <fullName evidence="2">Related to Pdp3-interacting factor 1</fullName>
    </submittedName>
</protein>
<dbReference type="PANTHER" id="PTHR28181">
    <property type="entry name" value="UPF0655 PROTEIN YCR015C"/>
    <property type="match status" value="1"/>
</dbReference>
<evidence type="ECO:0000313" key="2">
    <source>
        <dbReference type="EMBL" id="SSD58547.1"/>
    </source>
</evidence>
<reference evidence="3" key="1">
    <citation type="submission" date="2018-06" db="EMBL/GenBank/DDBJ databases">
        <authorList>
            <person name="Guldener U."/>
        </authorList>
    </citation>
    <scope>NUCLEOTIDE SEQUENCE [LARGE SCALE GENOMIC DNA]</scope>
    <source>
        <strain evidence="3">UTAD17</strain>
    </source>
</reference>
<dbReference type="AlphaFoldDB" id="A0A376B1K2"/>
<dbReference type="NCBIfam" id="TIGR01489">
    <property type="entry name" value="DKMTPPase-SF"/>
    <property type="match status" value="1"/>
</dbReference>
<dbReference type="Gene3D" id="3.40.50.1000">
    <property type="entry name" value="HAD superfamily/HAD-like"/>
    <property type="match status" value="1"/>
</dbReference>
<gene>
    <name evidence="2" type="ORF">SCODWIG_00308</name>
</gene>
<accession>A0A376B1K2</accession>
<evidence type="ECO:0000313" key="3">
    <source>
        <dbReference type="Proteomes" id="UP000262825"/>
    </source>
</evidence>